<feature type="compositionally biased region" description="Low complexity" evidence="1">
    <location>
        <begin position="42"/>
        <end position="56"/>
    </location>
</feature>
<protein>
    <submittedName>
        <fullName evidence="2">Uncharacterized protein</fullName>
    </submittedName>
</protein>
<dbReference type="PANTHER" id="PTHR34724">
    <property type="entry name" value="OS12G0596101 PROTEIN"/>
    <property type="match status" value="1"/>
</dbReference>
<evidence type="ECO:0000256" key="1">
    <source>
        <dbReference type="SAM" id="MobiDB-lite"/>
    </source>
</evidence>
<dbReference type="PANTHER" id="PTHR34724:SF2">
    <property type="entry name" value="OS12G0596101 PROTEIN"/>
    <property type="match status" value="1"/>
</dbReference>
<accession>A0ABM8G1Q1</accession>
<reference evidence="3" key="1">
    <citation type="journal article" date="2019" name="Int. J. Syst. Evol. Microbiol.">
        <title>The Global Catalogue of Microorganisms (GCM) 10K type strain sequencing project: providing services to taxonomists for standard genome sequencing and annotation.</title>
        <authorList>
            <consortium name="The Broad Institute Genomics Platform"/>
            <consortium name="The Broad Institute Genome Sequencing Center for Infectious Disease"/>
            <person name="Wu L."/>
            <person name="Ma J."/>
        </authorList>
    </citation>
    <scope>NUCLEOTIDE SEQUENCE [LARGE SCALE GENOMIC DNA]</scope>
    <source>
        <strain evidence="3">NBRC 108565</strain>
    </source>
</reference>
<evidence type="ECO:0000313" key="2">
    <source>
        <dbReference type="EMBL" id="BDZ42044.1"/>
    </source>
</evidence>
<feature type="region of interest" description="Disordered" evidence="1">
    <location>
        <begin position="33"/>
        <end position="80"/>
    </location>
</feature>
<name>A0ABM8G1Q1_9CELL</name>
<evidence type="ECO:0000313" key="3">
    <source>
        <dbReference type="Proteomes" id="UP001321475"/>
    </source>
</evidence>
<keyword evidence="3" id="KW-1185">Reference proteome</keyword>
<dbReference type="EMBL" id="AP027729">
    <property type="protein sequence ID" value="BDZ42044.1"/>
    <property type="molecule type" value="Genomic_DNA"/>
</dbReference>
<dbReference type="Proteomes" id="UP001321475">
    <property type="component" value="Chromosome"/>
</dbReference>
<organism evidence="2 3">
    <name type="scientific">Paraoerskovia sediminicola</name>
    <dbReference type="NCBI Taxonomy" id="1138587"/>
    <lineage>
        <taxon>Bacteria</taxon>
        <taxon>Bacillati</taxon>
        <taxon>Actinomycetota</taxon>
        <taxon>Actinomycetes</taxon>
        <taxon>Micrococcales</taxon>
        <taxon>Cellulomonadaceae</taxon>
        <taxon>Paraoerskovia</taxon>
    </lineage>
</organism>
<gene>
    <name evidence="2" type="ORF">GCM10025865_13430</name>
</gene>
<proteinExistence type="predicted"/>
<sequence length="80" mass="8227">MCRAVTCTTCGRTTWAGCGQHVDAVMRDVPKAQRCAGHESSSRATSSGTSPSTASGKAPGTLSTGDRPTRGSFLARLLGR</sequence>